<evidence type="ECO:0000313" key="3">
    <source>
        <dbReference type="Proteomes" id="UP001283341"/>
    </source>
</evidence>
<comment type="caution">
    <text evidence="2">The sequence shown here is derived from an EMBL/GenBank/DDBJ whole genome shotgun (WGS) entry which is preliminary data.</text>
</comment>
<evidence type="ECO:0000256" key="1">
    <source>
        <dbReference type="SAM" id="SignalP"/>
    </source>
</evidence>
<dbReference type="EMBL" id="JAUEDM010000002">
    <property type="protein sequence ID" value="KAK3325033.1"/>
    <property type="molecule type" value="Genomic_DNA"/>
</dbReference>
<keyword evidence="1" id="KW-0732">Signal</keyword>
<organism evidence="2 3">
    <name type="scientific">Apodospora peruviana</name>
    <dbReference type="NCBI Taxonomy" id="516989"/>
    <lineage>
        <taxon>Eukaryota</taxon>
        <taxon>Fungi</taxon>
        <taxon>Dikarya</taxon>
        <taxon>Ascomycota</taxon>
        <taxon>Pezizomycotina</taxon>
        <taxon>Sordariomycetes</taxon>
        <taxon>Sordariomycetidae</taxon>
        <taxon>Sordariales</taxon>
        <taxon>Lasiosphaeriaceae</taxon>
        <taxon>Apodospora</taxon>
    </lineage>
</organism>
<feature type="chain" id="PRO_5042286612" evidence="1">
    <location>
        <begin position="20"/>
        <end position="170"/>
    </location>
</feature>
<reference evidence="2" key="1">
    <citation type="journal article" date="2023" name="Mol. Phylogenet. Evol.">
        <title>Genome-scale phylogeny and comparative genomics of the fungal order Sordariales.</title>
        <authorList>
            <person name="Hensen N."/>
            <person name="Bonometti L."/>
            <person name="Westerberg I."/>
            <person name="Brannstrom I.O."/>
            <person name="Guillou S."/>
            <person name="Cros-Aarteil S."/>
            <person name="Calhoun S."/>
            <person name="Haridas S."/>
            <person name="Kuo A."/>
            <person name="Mondo S."/>
            <person name="Pangilinan J."/>
            <person name="Riley R."/>
            <person name="LaButti K."/>
            <person name="Andreopoulos B."/>
            <person name="Lipzen A."/>
            <person name="Chen C."/>
            <person name="Yan M."/>
            <person name="Daum C."/>
            <person name="Ng V."/>
            <person name="Clum A."/>
            <person name="Steindorff A."/>
            <person name="Ohm R.A."/>
            <person name="Martin F."/>
            <person name="Silar P."/>
            <person name="Natvig D.O."/>
            <person name="Lalanne C."/>
            <person name="Gautier V."/>
            <person name="Ament-Velasquez S.L."/>
            <person name="Kruys A."/>
            <person name="Hutchinson M.I."/>
            <person name="Powell A.J."/>
            <person name="Barry K."/>
            <person name="Miller A.N."/>
            <person name="Grigoriev I.V."/>
            <person name="Debuchy R."/>
            <person name="Gladieux P."/>
            <person name="Hiltunen Thoren M."/>
            <person name="Johannesson H."/>
        </authorList>
    </citation>
    <scope>NUCLEOTIDE SEQUENCE</scope>
    <source>
        <strain evidence="2">CBS 118394</strain>
    </source>
</reference>
<accession>A0AAE0IH24</accession>
<dbReference type="Proteomes" id="UP001283341">
    <property type="component" value="Unassembled WGS sequence"/>
</dbReference>
<evidence type="ECO:0000313" key="2">
    <source>
        <dbReference type="EMBL" id="KAK3325033.1"/>
    </source>
</evidence>
<name>A0AAE0IH24_9PEZI</name>
<keyword evidence="3" id="KW-1185">Reference proteome</keyword>
<feature type="signal peptide" evidence="1">
    <location>
        <begin position="1"/>
        <end position="19"/>
    </location>
</feature>
<gene>
    <name evidence="2" type="ORF">B0H66DRAFT_636535</name>
</gene>
<reference evidence="2" key="2">
    <citation type="submission" date="2023-06" db="EMBL/GenBank/DDBJ databases">
        <authorList>
            <consortium name="Lawrence Berkeley National Laboratory"/>
            <person name="Haridas S."/>
            <person name="Hensen N."/>
            <person name="Bonometti L."/>
            <person name="Westerberg I."/>
            <person name="Brannstrom I.O."/>
            <person name="Guillou S."/>
            <person name="Cros-Aarteil S."/>
            <person name="Calhoun S."/>
            <person name="Kuo A."/>
            <person name="Mondo S."/>
            <person name="Pangilinan J."/>
            <person name="Riley R."/>
            <person name="Labutti K."/>
            <person name="Andreopoulos B."/>
            <person name="Lipzen A."/>
            <person name="Chen C."/>
            <person name="Yanf M."/>
            <person name="Daum C."/>
            <person name="Ng V."/>
            <person name="Clum A."/>
            <person name="Steindorff A."/>
            <person name="Ohm R."/>
            <person name="Martin F."/>
            <person name="Silar P."/>
            <person name="Natvig D."/>
            <person name="Lalanne C."/>
            <person name="Gautier V."/>
            <person name="Ament-Velasquez S.L."/>
            <person name="Kruys A."/>
            <person name="Hutchinson M.I."/>
            <person name="Powell A.J."/>
            <person name="Barry K."/>
            <person name="Miller A.N."/>
            <person name="Grigoriev I.V."/>
            <person name="Debuchy R."/>
            <person name="Gladieux P."/>
            <person name="Thoren M.H."/>
            <person name="Johannesson H."/>
        </authorList>
    </citation>
    <scope>NUCLEOTIDE SEQUENCE</scope>
    <source>
        <strain evidence="2">CBS 118394</strain>
    </source>
</reference>
<dbReference type="AlphaFoldDB" id="A0AAE0IH24"/>
<sequence>MMFLQTLMLLPLLGSTALAAVALDERATPCGFKIAACPTGQYCKPVDPSCTRGQNCLGTCKKGTAPTTTTTTTTTATPTPTPTPTKYKSCGGFRVDPASYKCTVDEICMDDPYSGGCGMACDAPGICVKPVFCGGFAGIQCKDKTKMCVDDPRDDCDPLNGGADCGGVCV</sequence>
<protein>
    <submittedName>
        <fullName evidence="2">Uncharacterized protein</fullName>
    </submittedName>
</protein>
<proteinExistence type="predicted"/>